<evidence type="ECO:0000313" key="2">
    <source>
        <dbReference type="Proteomes" id="UP000595140"/>
    </source>
</evidence>
<dbReference type="Proteomes" id="UP000595140">
    <property type="component" value="Unassembled WGS sequence"/>
</dbReference>
<dbReference type="EMBL" id="OOIL02002238">
    <property type="protein sequence ID" value="VFQ80993.1"/>
    <property type="molecule type" value="Genomic_DNA"/>
</dbReference>
<accession>A0A484LWU0</accession>
<gene>
    <name evidence="1" type="ORF">CCAM_LOCUS22769</name>
</gene>
<reference evidence="1 2" key="1">
    <citation type="submission" date="2018-04" db="EMBL/GenBank/DDBJ databases">
        <authorList>
            <person name="Vogel A."/>
        </authorList>
    </citation>
    <scope>NUCLEOTIDE SEQUENCE [LARGE SCALE GENOMIC DNA]</scope>
</reference>
<sequence>MGLSKFGICRILASHRCFEITHRCSKLRPDGSPTHRAPLRLVETFPESARTLKTDTPSKSYAQNSVVTTLPVDCWCAAVTDEVGDPKLSDDHSLVVEDPIIAAICCYVVTAGGQPCDPSEGSQINLYVVEIDATVNGVPVPAEIGVEGSHKGGIDARAASGDERPQTRCLKLVLEVVVPLLLRVQLGQHPRRRNGTLGKVREEPVEFLLRPELQEGSVQVWKGLRRRARSLSGGLLLRSFCLLSSGHDLKQEFEEL</sequence>
<protein>
    <submittedName>
        <fullName evidence="1">Uncharacterized protein</fullName>
    </submittedName>
</protein>
<proteinExistence type="predicted"/>
<organism evidence="1 2">
    <name type="scientific">Cuscuta campestris</name>
    <dbReference type="NCBI Taxonomy" id="132261"/>
    <lineage>
        <taxon>Eukaryota</taxon>
        <taxon>Viridiplantae</taxon>
        <taxon>Streptophyta</taxon>
        <taxon>Embryophyta</taxon>
        <taxon>Tracheophyta</taxon>
        <taxon>Spermatophyta</taxon>
        <taxon>Magnoliopsida</taxon>
        <taxon>eudicotyledons</taxon>
        <taxon>Gunneridae</taxon>
        <taxon>Pentapetalae</taxon>
        <taxon>asterids</taxon>
        <taxon>lamiids</taxon>
        <taxon>Solanales</taxon>
        <taxon>Convolvulaceae</taxon>
        <taxon>Cuscuteae</taxon>
        <taxon>Cuscuta</taxon>
        <taxon>Cuscuta subgen. Grammica</taxon>
        <taxon>Cuscuta sect. Cleistogrammica</taxon>
    </lineage>
</organism>
<name>A0A484LWU0_9ASTE</name>
<dbReference type="AlphaFoldDB" id="A0A484LWU0"/>
<keyword evidence="2" id="KW-1185">Reference proteome</keyword>
<evidence type="ECO:0000313" key="1">
    <source>
        <dbReference type="EMBL" id="VFQ80993.1"/>
    </source>
</evidence>